<dbReference type="Pfam" id="PF08751">
    <property type="entry name" value="TrwC"/>
    <property type="match status" value="1"/>
</dbReference>
<dbReference type="Pfam" id="PF13604">
    <property type="entry name" value="AAA_30"/>
    <property type="match status" value="1"/>
</dbReference>
<name>A0ABU8LL38_9MICO</name>
<feature type="region of interest" description="Disordered" evidence="1">
    <location>
        <begin position="1150"/>
        <end position="1169"/>
    </location>
</feature>
<dbReference type="InterPro" id="IPR027417">
    <property type="entry name" value="P-loop_NTPase"/>
</dbReference>
<evidence type="ECO:0000313" key="3">
    <source>
        <dbReference type="EMBL" id="MEJ1091271.1"/>
    </source>
</evidence>
<accession>A0ABU8LL38</accession>
<dbReference type="CDD" id="cd18809">
    <property type="entry name" value="SF1_C_RecD"/>
    <property type="match status" value="1"/>
</dbReference>
<evidence type="ECO:0000259" key="2">
    <source>
        <dbReference type="Pfam" id="PF08751"/>
    </source>
</evidence>
<dbReference type="SUPFAM" id="SSF52540">
    <property type="entry name" value="P-loop containing nucleoside triphosphate hydrolases"/>
    <property type="match status" value="2"/>
</dbReference>
<proteinExistence type="predicted"/>
<protein>
    <submittedName>
        <fullName evidence="3">MobF family relaxase</fullName>
    </submittedName>
</protein>
<sequence length="1169" mass="127557">MRVLSAGEGYRYLLKSIAAGDTGRDLATSLTRYYAEAGTPPGFWLGTGLTGLEDAAVADGEVVTEAQLRHLLGRGEHPTTGEQLGRAYFAFKPLRERVKIRTGRLSEDLNAEKREAAVENIVREEKERKRPRTVAGYDYTFSVPKSVSVLWAVADGGTQALIGQAHHAAIREVIDLIERDVAASRTGTNGVAQVDVRGAVATAFDHFDSRAGDPQLHTHVVIANRVQAADGKWRTLDGRPMHAAVVALSEHYNAVLADHLTRVLGLGWEARDRGRDRNPSWEITGVGDALIDEFSSRSAAIDTEKNRLIDEYVTRHGKYPSETTIIRLRQQATLATRPAKEVRSLADLTEEWRGRATHVLDEECTTWATHLLESGTARGTLRADDLPLDQATAIGEVVVAQVGVKRSTWRRWNLHAEASRQTMGLRFASTTDRETIIGMIVDAAETASLRLTPPELVVPPAEFTRPDGSSMFRPKHHTVFSSTRILEAEDTLLALSQATNAPAVPLRTVSAVVSRRDARGIRLSVEQQAAVEKIAVSGRSIDVLVGPAGTGKTTTLGALRRAWEKKHGAGTVIGLAPSAAAAEVLAEDLGIETDNTAKWLHEHDHGRWDLQPGQLVIIDESSLAGTLALERIATHAAEAGAKVVLVGDWAQLTAVDAGGAFGLLVRDRGDAPELADVRRFHAEWEKTASLHLRLGRTDVIDTYDDQGRIVGGDFEDILDAAYRSWYMDIADGKSSLLIAETNETVTELNSRARDDRILDGHVSPDGIRLRDGTRAGTGDIIITRKNDRRLTTGGGAWVKNGDRWRVAEHHDDGSLTIARADARHATTVVLPAGYVADNVDLGYAVTAHRAQGATVDTAHAIVHSSSMTRENFYVAMTRGRASNTAYVAIDQAHLEEHQLPDTEPTAHSILYGVLQHEGAERSAHETIEAEQQAWSSIAHLADQYETVAQEAQAEHITELFARAGLDHGLVDELTESETFGSIVATLRRAEAAGHRPERLIDRALKAGPLTDADDPASLLRHRVQQLATRTSPGRGRGTRRRFIAGFIPEASGSMPEDMTRALTELRSLIEQRAQALADDALTEKPPWLKALGPEPRPDSAAREPWGTVLRMVVAYRERYGITDHTPLGAKPDATQQRLDHERIDGFLTSLRRRGTPPATPEVTREGIGR</sequence>
<dbReference type="InterPro" id="IPR014862">
    <property type="entry name" value="TrwC"/>
</dbReference>
<organism evidence="3 4">
    <name type="scientific">Microbacterium istanbulense</name>
    <dbReference type="NCBI Taxonomy" id="3122049"/>
    <lineage>
        <taxon>Bacteria</taxon>
        <taxon>Bacillati</taxon>
        <taxon>Actinomycetota</taxon>
        <taxon>Actinomycetes</taxon>
        <taxon>Micrococcales</taxon>
        <taxon>Microbacteriaceae</taxon>
        <taxon>Microbacterium</taxon>
    </lineage>
</organism>
<evidence type="ECO:0000256" key="1">
    <source>
        <dbReference type="SAM" id="MobiDB-lite"/>
    </source>
</evidence>
<comment type="caution">
    <text evidence="3">The sequence shown here is derived from an EMBL/GenBank/DDBJ whole genome shotgun (WGS) entry which is preliminary data.</text>
</comment>
<keyword evidence="4" id="KW-1185">Reference proteome</keyword>
<dbReference type="EMBL" id="JBBDGN010000004">
    <property type="protein sequence ID" value="MEJ1091271.1"/>
    <property type="molecule type" value="Genomic_DNA"/>
</dbReference>
<dbReference type="SUPFAM" id="SSF55464">
    <property type="entry name" value="Origin of replication-binding domain, RBD-like"/>
    <property type="match status" value="1"/>
</dbReference>
<dbReference type="Proteomes" id="UP001366085">
    <property type="component" value="Unassembled WGS sequence"/>
</dbReference>
<evidence type="ECO:0000313" key="4">
    <source>
        <dbReference type="Proteomes" id="UP001366085"/>
    </source>
</evidence>
<gene>
    <name evidence="3" type="primary">mobF</name>
    <name evidence="3" type="ORF">WDU93_06140</name>
</gene>
<dbReference type="NCBIfam" id="NF041492">
    <property type="entry name" value="MobF"/>
    <property type="match status" value="1"/>
</dbReference>
<dbReference type="Gene3D" id="3.40.50.300">
    <property type="entry name" value="P-loop containing nucleotide triphosphate hydrolases"/>
    <property type="match status" value="2"/>
</dbReference>
<reference evidence="3 4" key="1">
    <citation type="submission" date="2024-02" db="EMBL/GenBank/DDBJ databases">
        <authorList>
            <person name="Saticioglu I.B."/>
        </authorList>
    </citation>
    <scope>NUCLEOTIDE SEQUENCE [LARGE SCALE GENOMIC DNA]</scope>
    <source>
        <strain evidence="3 4">Mu-43</strain>
    </source>
</reference>
<dbReference type="RefSeq" id="WP_131941894.1">
    <property type="nucleotide sequence ID" value="NZ_JBBDGN010000004.1"/>
</dbReference>
<dbReference type="Gene3D" id="2.30.30.940">
    <property type="match status" value="1"/>
</dbReference>
<dbReference type="CDD" id="cd17933">
    <property type="entry name" value="DEXSc_RecD-like"/>
    <property type="match status" value="1"/>
</dbReference>
<feature type="domain" description="TrwC relaxase" evidence="2">
    <location>
        <begin position="6"/>
        <end position="358"/>
    </location>
</feature>